<dbReference type="PROSITE" id="PS00028">
    <property type="entry name" value="ZINC_FINGER_C2H2_1"/>
    <property type="match status" value="1"/>
</dbReference>
<feature type="compositionally biased region" description="Basic and acidic residues" evidence="2">
    <location>
        <begin position="32"/>
        <end position="50"/>
    </location>
</feature>
<reference evidence="4" key="1">
    <citation type="journal article" date="2015" name="Nat. Genet.">
        <title>The pineapple genome and the evolution of CAM photosynthesis.</title>
        <authorList>
            <person name="Ming R."/>
            <person name="VanBuren R."/>
            <person name="Wai C.M."/>
            <person name="Tang H."/>
            <person name="Schatz M.C."/>
            <person name="Bowers J.E."/>
            <person name="Lyons E."/>
            <person name="Wang M.L."/>
            <person name="Chen J."/>
            <person name="Biggers E."/>
            <person name="Zhang J."/>
            <person name="Huang L."/>
            <person name="Zhang L."/>
            <person name="Miao W."/>
            <person name="Zhang J."/>
            <person name="Ye Z."/>
            <person name="Miao C."/>
            <person name="Lin Z."/>
            <person name="Wang H."/>
            <person name="Zhou H."/>
            <person name="Yim W.C."/>
            <person name="Priest H.D."/>
            <person name="Zheng C."/>
            <person name="Woodhouse M."/>
            <person name="Edger P.P."/>
            <person name="Guyot R."/>
            <person name="Guo H.B."/>
            <person name="Guo H."/>
            <person name="Zheng G."/>
            <person name="Singh R."/>
            <person name="Sharma A."/>
            <person name="Min X."/>
            <person name="Zheng Y."/>
            <person name="Lee H."/>
            <person name="Gurtowski J."/>
            <person name="Sedlazeck F.J."/>
            <person name="Harkess A."/>
            <person name="McKain M.R."/>
            <person name="Liao Z."/>
            <person name="Fang J."/>
            <person name="Liu J."/>
            <person name="Zhang X."/>
            <person name="Zhang Q."/>
            <person name="Hu W."/>
            <person name="Qin Y."/>
            <person name="Wang K."/>
            <person name="Chen L.Y."/>
            <person name="Shirley N."/>
            <person name="Lin Y.R."/>
            <person name="Liu L.Y."/>
            <person name="Hernandez A.G."/>
            <person name="Wright C.L."/>
            <person name="Bulone V."/>
            <person name="Tuskan G.A."/>
            <person name="Heath K."/>
            <person name="Zee F."/>
            <person name="Moore P.H."/>
            <person name="Sunkar R."/>
            <person name="Leebens-Mack J.H."/>
            <person name="Mockler T."/>
            <person name="Bennetzen J.L."/>
            <person name="Freeling M."/>
            <person name="Sankoff D."/>
            <person name="Paterson A.H."/>
            <person name="Zhu X."/>
            <person name="Yang X."/>
            <person name="Smith J.A."/>
            <person name="Cushman J.C."/>
            <person name="Paull R.E."/>
            <person name="Yu Q."/>
        </authorList>
    </citation>
    <scope>NUCLEOTIDE SEQUENCE [LARGE SCALE GENOMIC DNA]</scope>
    <source>
        <strain evidence="4">cv. F153</strain>
    </source>
</reference>
<evidence type="ECO:0000256" key="1">
    <source>
        <dbReference type="SAM" id="Coils"/>
    </source>
</evidence>
<evidence type="ECO:0000259" key="3">
    <source>
        <dbReference type="PROSITE" id="PS00028"/>
    </source>
</evidence>
<feature type="domain" description="C2H2-type" evidence="3">
    <location>
        <begin position="258"/>
        <end position="280"/>
    </location>
</feature>
<feature type="region of interest" description="Disordered" evidence="2">
    <location>
        <begin position="215"/>
        <end position="242"/>
    </location>
</feature>
<dbReference type="Gramene" id="Aco006477.1.mrna1">
    <property type="protein sequence ID" value="Aco006477.1.mrna1"/>
    <property type="gene ID" value="Aco006477.1.path1"/>
</dbReference>
<dbReference type="Proteomes" id="UP000515123">
    <property type="component" value="Linkage group 14"/>
</dbReference>
<dbReference type="Pfam" id="PF12874">
    <property type="entry name" value="zf-met"/>
    <property type="match status" value="2"/>
</dbReference>
<feature type="compositionally biased region" description="Polar residues" evidence="2">
    <location>
        <begin position="218"/>
        <end position="231"/>
    </location>
</feature>
<accession>A0A6P5G2U3</accession>
<dbReference type="InterPro" id="IPR036236">
    <property type="entry name" value="Znf_C2H2_sf"/>
</dbReference>
<name>A0A6P5G2U3_ANACO</name>
<proteinExistence type="predicted"/>
<dbReference type="RefSeq" id="XP_020102699.1">
    <property type="nucleotide sequence ID" value="XM_020247110.1"/>
</dbReference>
<dbReference type="SMART" id="SM00451">
    <property type="entry name" value="ZnF_U1"/>
    <property type="match status" value="2"/>
</dbReference>
<feature type="coiled-coil region" evidence="1">
    <location>
        <begin position="99"/>
        <end position="137"/>
    </location>
</feature>
<protein>
    <submittedName>
        <fullName evidence="5">Uncharacterized protein LOC109720192</fullName>
    </submittedName>
</protein>
<evidence type="ECO:0000313" key="5">
    <source>
        <dbReference type="RefSeq" id="XP_020102699.1"/>
    </source>
</evidence>
<keyword evidence="4" id="KW-1185">Reference proteome</keyword>
<feature type="region of interest" description="Disordered" evidence="2">
    <location>
        <begin position="363"/>
        <end position="422"/>
    </location>
</feature>
<dbReference type="InterPro" id="IPR003604">
    <property type="entry name" value="Matrin/U1-like-C_Znf_C2H2"/>
</dbReference>
<sequence>MLHRPPHTSKIPRPQPPLSLRPSPPRKTLTRNLDRSRSMEFRFRSEEERLSSLTEVPPPPPPSSSSPSFSSFASYFTRQAMRAGLIGFRGGPMQPMTAMEALEREIRKERIREEILREEAERRILEAEVRRELEMERMFGVRRTMPPPEERMEPFPAPFGPDARVRFRDALEFRSTGRCSEDRSDPKKLCLEAPQRTREEKESPLATKKLELQIIESPESSEVPPQNSKLSGTKRKAELDSEVSKKLQKQPIKKDWSCAICEVCVTSESALNEHLQGKKHKAKLVLSGAVKKFNNNDKSILKKPKAEVLAKAEGSSAAEGEKKISMQVDGKMYTVLQKKDCLWCEKCKVKCLSSINMAVHLGGKKHNSSTENLNKAQARKLARAATKVKSKENAEKPIKEDAKENGAEEDKETAEEGGEQAK</sequence>
<feature type="compositionally biased region" description="Pro residues" evidence="2">
    <location>
        <begin position="13"/>
        <end position="25"/>
    </location>
</feature>
<feature type="compositionally biased region" description="Acidic residues" evidence="2">
    <location>
        <begin position="409"/>
        <end position="422"/>
    </location>
</feature>
<feature type="compositionally biased region" description="Basic and acidic residues" evidence="2">
    <location>
        <begin position="389"/>
        <end position="408"/>
    </location>
</feature>
<organism evidence="4 5">
    <name type="scientific">Ananas comosus</name>
    <name type="common">Pineapple</name>
    <name type="synonym">Ananas ananas</name>
    <dbReference type="NCBI Taxonomy" id="4615"/>
    <lineage>
        <taxon>Eukaryota</taxon>
        <taxon>Viridiplantae</taxon>
        <taxon>Streptophyta</taxon>
        <taxon>Embryophyta</taxon>
        <taxon>Tracheophyta</taxon>
        <taxon>Spermatophyta</taxon>
        <taxon>Magnoliopsida</taxon>
        <taxon>Liliopsida</taxon>
        <taxon>Poales</taxon>
        <taxon>Bromeliaceae</taxon>
        <taxon>Bromelioideae</taxon>
        <taxon>Ananas</taxon>
    </lineage>
</organism>
<dbReference type="AlphaFoldDB" id="A0A6P5G2U3"/>
<feature type="region of interest" description="Disordered" evidence="2">
    <location>
        <begin position="1"/>
        <end position="71"/>
    </location>
</feature>
<gene>
    <name evidence="5" type="primary">LOC109720192</name>
</gene>
<dbReference type="GO" id="GO:0003676">
    <property type="term" value="F:nucleic acid binding"/>
    <property type="evidence" value="ECO:0007669"/>
    <property type="project" value="InterPro"/>
</dbReference>
<dbReference type="Gene3D" id="3.30.160.60">
    <property type="entry name" value="Classic Zinc Finger"/>
    <property type="match status" value="1"/>
</dbReference>
<dbReference type="PANTHER" id="PTHR47487:SF8">
    <property type="entry name" value="OS08G0270900 PROTEIN"/>
    <property type="match status" value="1"/>
</dbReference>
<keyword evidence="1" id="KW-0175">Coiled coil</keyword>
<evidence type="ECO:0000313" key="4">
    <source>
        <dbReference type="Proteomes" id="UP000515123"/>
    </source>
</evidence>
<dbReference type="GO" id="GO:0008270">
    <property type="term" value="F:zinc ion binding"/>
    <property type="evidence" value="ECO:0007669"/>
    <property type="project" value="InterPro"/>
</dbReference>
<reference evidence="5" key="2">
    <citation type="submission" date="2025-08" db="UniProtKB">
        <authorList>
            <consortium name="RefSeq"/>
        </authorList>
    </citation>
    <scope>IDENTIFICATION</scope>
    <source>
        <tissue evidence="5">Leaf</tissue>
    </source>
</reference>
<dbReference type="InterPro" id="IPR013087">
    <property type="entry name" value="Znf_C2H2_type"/>
</dbReference>
<evidence type="ECO:0000256" key="2">
    <source>
        <dbReference type="SAM" id="MobiDB-lite"/>
    </source>
</evidence>
<dbReference type="SUPFAM" id="SSF57667">
    <property type="entry name" value="beta-beta-alpha zinc fingers"/>
    <property type="match status" value="1"/>
</dbReference>
<dbReference type="PANTHER" id="PTHR47487">
    <property type="entry name" value="OS06G0651300 PROTEIN-RELATED"/>
    <property type="match status" value="1"/>
</dbReference>
<dbReference type="OrthoDB" id="768076at2759"/>
<feature type="compositionally biased region" description="Basic residues" evidence="2">
    <location>
        <begin position="377"/>
        <end position="388"/>
    </location>
</feature>
<dbReference type="GeneID" id="109720192"/>